<dbReference type="GO" id="GO:0032259">
    <property type="term" value="P:methylation"/>
    <property type="evidence" value="ECO:0007669"/>
    <property type="project" value="UniProtKB-KW"/>
</dbReference>
<keyword evidence="2" id="KW-0808">Transferase</keyword>
<name>A0ABT1NXU3_9MICC</name>
<evidence type="ECO:0000313" key="6">
    <source>
        <dbReference type="Proteomes" id="UP001206924"/>
    </source>
</evidence>
<dbReference type="Proteomes" id="UP001206924">
    <property type="component" value="Unassembled WGS sequence"/>
</dbReference>
<evidence type="ECO:0000256" key="3">
    <source>
        <dbReference type="ARBA" id="ARBA00022691"/>
    </source>
</evidence>
<dbReference type="EMBL" id="JANFLP010000019">
    <property type="protein sequence ID" value="MCQ1951524.1"/>
    <property type="molecule type" value="Genomic_DNA"/>
</dbReference>
<evidence type="ECO:0000259" key="4">
    <source>
        <dbReference type="Pfam" id="PF13649"/>
    </source>
</evidence>
<dbReference type="GO" id="GO:0008168">
    <property type="term" value="F:methyltransferase activity"/>
    <property type="evidence" value="ECO:0007669"/>
    <property type="project" value="UniProtKB-KW"/>
</dbReference>
<dbReference type="PANTHER" id="PTHR43464:SF19">
    <property type="entry name" value="UBIQUINONE BIOSYNTHESIS O-METHYLTRANSFERASE, MITOCHONDRIAL"/>
    <property type="match status" value="1"/>
</dbReference>
<evidence type="ECO:0000313" key="5">
    <source>
        <dbReference type="EMBL" id="MCQ1951524.1"/>
    </source>
</evidence>
<keyword evidence="6" id="KW-1185">Reference proteome</keyword>
<proteinExistence type="predicted"/>
<dbReference type="CDD" id="cd02440">
    <property type="entry name" value="AdoMet_MTases"/>
    <property type="match status" value="1"/>
</dbReference>
<dbReference type="PANTHER" id="PTHR43464">
    <property type="entry name" value="METHYLTRANSFERASE"/>
    <property type="match status" value="1"/>
</dbReference>
<dbReference type="RefSeq" id="WP_255866550.1">
    <property type="nucleotide sequence ID" value="NZ_CP104263.1"/>
</dbReference>
<comment type="caution">
    <text evidence="5">The sequence shown here is derived from an EMBL/GenBank/DDBJ whole genome shotgun (WGS) entry which is preliminary data.</text>
</comment>
<keyword evidence="3" id="KW-0949">S-adenosyl-L-methionine</keyword>
<evidence type="ECO:0000256" key="2">
    <source>
        <dbReference type="ARBA" id="ARBA00022679"/>
    </source>
</evidence>
<sequence>MMVDTNYNEPRLVALYDEDNAGQWDTDFYAGLIGDKPLRIADVGCGTGSFAVRLALAGHTLTGIDPARGMLEVARARAGGEKVTWLQGTAADLPPGPFDAALMTGHAFQCLLTEAEILETLVAVRSRLVSGGTFYFETRNPAAKAWLAWDSGSTGPEIQESSAGTLEVEWELISAEEQYDGVLVTFEDRTLFRSDGERFVSRSILKFVRAEVLKDLLERAGFNSVDWYGDWEGGPFMEASSREIIVAARR</sequence>
<evidence type="ECO:0000256" key="1">
    <source>
        <dbReference type="ARBA" id="ARBA00022603"/>
    </source>
</evidence>
<dbReference type="Gene3D" id="3.40.50.150">
    <property type="entry name" value="Vaccinia Virus protein VP39"/>
    <property type="match status" value="1"/>
</dbReference>
<keyword evidence="1 5" id="KW-0489">Methyltransferase</keyword>
<dbReference type="SUPFAM" id="SSF53335">
    <property type="entry name" value="S-adenosyl-L-methionine-dependent methyltransferases"/>
    <property type="match status" value="1"/>
</dbReference>
<accession>A0ABT1NXU3</accession>
<dbReference type="InterPro" id="IPR041698">
    <property type="entry name" value="Methyltransf_25"/>
</dbReference>
<dbReference type="InterPro" id="IPR029063">
    <property type="entry name" value="SAM-dependent_MTases_sf"/>
</dbReference>
<dbReference type="Pfam" id="PF13649">
    <property type="entry name" value="Methyltransf_25"/>
    <property type="match status" value="1"/>
</dbReference>
<reference evidence="5 6" key="1">
    <citation type="submission" date="2022-07" db="EMBL/GenBank/DDBJ databases">
        <title>Novel species in genus Arthrobacter.</title>
        <authorList>
            <person name="Liu Y."/>
        </authorList>
    </citation>
    <scope>NUCLEOTIDE SEQUENCE [LARGE SCALE GENOMIC DNA]</scope>
    <source>
        <strain evidence="6">zg-Y859</strain>
    </source>
</reference>
<protein>
    <submittedName>
        <fullName evidence="5">Class I SAM-dependent methyltransferase</fullName>
    </submittedName>
</protein>
<gene>
    <name evidence="5" type="ORF">NNX28_16515</name>
</gene>
<feature type="domain" description="Methyltransferase" evidence="4">
    <location>
        <begin position="40"/>
        <end position="132"/>
    </location>
</feature>
<organism evidence="5 6">
    <name type="scientific">Arthrobacter jinronghuae</name>
    <dbReference type="NCBI Taxonomy" id="2964609"/>
    <lineage>
        <taxon>Bacteria</taxon>
        <taxon>Bacillati</taxon>
        <taxon>Actinomycetota</taxon>
        <taxon>Actinomycetes</taxon>
        <taxon>Micrococcales</taxon>
        <taxon>Micrococcaceae</taxon>
        <taxon>Arthrobacter</taxon>
    </lineage>
</organism>